<proteinExistence type="predicted"/>
<organism evidence="1 2">
    <name type="scientific">Botrytis galanthina</name>
    <dbReference type="NCBI Taxonomy" id="278940"/>
    <lineage>
        <taxon>Eukaryota</taxon>
        <taxon>Fungi</taxon>
        <taxon>Dikarya</taxon>
        <taxon>Ascomycota</taxon>
        <taxon>Pezizomycotina</taxon>
        <taxon>Leotiomycetes</taxon>
        <taxon>Helotiales</taxon>
        <taxon>Sclerotiniaceae</taxon>
        <taxon>Botrytis</taxon>
    </lineage>
</organism>
<accession>A0A4S8QMA1</accession>
<keyword evidence="2" id="KW-1185">Reference proteome</keyword>
<dbReference type="AlphaFoldDB" id="A0A4S8QMA1"/>
<reference evidence="1 2" key="1">
    <citation type="submission" date="2017-12" db="EMBL/GenBank/DDBJ databases">
        <title>Comparative genomics of Botrytis spp.</title>
        <authorList>
            <person name="Valero-Jimenez C.A."/>
            <person name="Tapia P."/>
            <person name="Veloso J."/>
            <person name="Silva-Moreno E."/>
            <person name="Staats M."/>
            <person name="Valdes J.H."/>
            <person name="Van Kan J.A.L."/>
        </authorList>
    </citation>
    <scope>NUCLEOTIDE SEQUENCE [LARGE SCALE GENOMIC DNA]</scope>
    <source>
        <strain evidence="1 2">MUCL435</strain>
    </source>
</reference>
<name>A0A4S8QMA1_9HELO</name>
<evidence type="ECO:0000313" key="2">
    <source>
        <dbReference type="Proteomes" id="UP000308671"/>
    </source>
</evidence>
<dbReference type="EMBL" id="PQXL01000696">
    <property type="protein sequence ID" value="THV44205.1"/>
    <property type="molecule type" value="Genomic_DNA"/>
</dbReference>
<comment type="caution">
    <text evidence="1">The sequence shown here is derived from an EMBL/GenBank/DDBJ whole genome shotgun (WGS) entry which is preliminary data.</text>
</comment>
<protein>
    <submittedName>
        <fullName evidence="1">Uncharacterized protein</fullName>
    </submittedName>
</protein>
<dbReference type="Proteomes" id="UP000308671">
    <property type="component" value="Unassembled WGS sequence"/>
</dbReference>
<gene>
    <name evidence="1" type="ORF">BGAL_0701g00010</name>
</gene>
<evidence type="ECO:0000313" key="1">
    <source>
        <dbReference type="EMBL" id="THV44205.1"/>
    </source>
</evidence>
<sequence>MSRADSDKYSIEFSRLEFKGKYHSRHITKMLEQTQFSTPLTPIQNIKKLCLGSDDSFGLGVNSWNLDSASYNNAFGV</sequence>